<organism evidence="4 5">
    <name type="scientific">Kiloniella antarctica</name>
    <dbReference type="NCBI Taxonomy" id="1550907"/>
    <lineage>
        <taxon>Bacteria</taxon>
        <taxon>Pseudomonadati</taxon>
        <taxon>Pseudomonadota</taxon>
        <taxon>Alphaproteobacteria</taxon>
        <taxon>Rhodospirillales</taxon>
        <taxon>Kiloniellaceae</taxon>
        <taxon>Kiloniella</taxon>
    </lineage>
</organism>
<evidence type="ECO:0000313" key="4">
    <source>
        <dbReference type="EMBL" id="MFD2207141.1"/>
    </source>
</evidence>
<dbReference type="Gene3D" id="1.10.8.1080">
    <property type="match status" value="1"/>
</dbReference>
<evidence type="ECO:0000256" key="1">
    <source>
        <dbReference type="ARBA" id="ARBA00023239"/>
    </source>
</evidence>
<feature type="domain" description="SIS" evidence="3">
    <location>
        <begin position="55"/>
        <end position="218"/>
    </location>
</feature>
<dbReference type="PANTHER" id="PTHR10088:SF4">
    <property type="entry name" value="GLUCOKINASE REGULATORY PROTEIN"/>
    <property type="match status" value="1"/>
</dbReference>
<dbReference type="RefSeq" id="WP_380253481.1">
    <property type="nucleotide sequence ID" value="NZ_JBHUII010000011.1"/>
</dbReference>
<dbReference type="NCBIfam" id="NF003915">
    <property type="entry name" value="PRK05441.1"/>
    <property type="match status" value="1"/>
</dbReference>
<comment type="caution">
    <text evidence="4">The sequence shown here is derived from an EMBL/GenBank/DDBJ whole genome shotgun (WGS) entry which is preliminary data.</text>
</comment>
<gene>
    <name evidence="4" type="ORF">ACFSKO_16045</name>
</gene>
<name>A0ABW5BQH7_9PROT</name>
<dbReference type="Proteomes" id="UP001597294">
    <property type="component" value="Unassembled WGS sequence"/>
</dbReference>
<dbReference type="SUPFAM" id="SSF53697">
    <property type="entry name" value="SIS domain"/>
    <property type="match status" value="1"/>
</dbReference>
<sequence length="299" mass="32174">MAKNLQQTERHSPRYRGLETWPDEDILESLWASQLKAVSCVQLAIPSIEKGANEVAERLSNGGRLFYIGAGSSGHLAIQDGLELNPTYGWPLDRLIPLIAGGEKALLSPMGGAEDDTHSSVETLKYYDISDQDVLIAVAASGSTPYTLAAVKHANKIGALVVTIANNEKASMFEYSNHRILLNSGSEVIAGSTRMAAGTAQKTALNMLSTLVMTKLGHVHDGLMVSMIINNEKLANRGVEIVQEITGDDWETSKKALEDAQNDIKLAVLLAMQHPIPDATNALKKSNGHLGQAIQLLNL</sequence>
<keyword evidence="5" id="KW-1185">Reference proteome</keyword>
<dbReference type="NCBIfam" id="NF009222">
    <property type="entry name" value="PRK12570.1"/>
    <property type="match status" value="1"/>
</dbReference>
<dbReference type="Gene3D" id="3.40.50.10490">
    <property type="entry name" value="Glucose-6-phosphate isomerase like protein, domain 1"/>
    <property type="match status" value="1"/>
</dbReference>
<dbReference type="InterPro" id="IPR040190">
    <property type="entry name" value="MURQ/GCKR"/>
</dbReference>
<dbReference type="PANTHER" id="PTHR10088">
    <property type="entry name" value="GLUCOKINASE REGULATORY PROTEIN"/>
    <property type="match status" value="1"/>
</dbReference>
<dbReference type="InterPro" id="IPR001347">
    <property type="entry name" value="SIS_dom"/>
</dbReference>
<reference evidence="5" key="1">
    <citation type="journal article" date="2019" name="Int. J. Syst. Evol. Microbiol.">
        <title>The Global Catalogue of Microorganisms (GCM) 10K type strain sequencing project: providing services to taxonomists for standard genome sequencing and annotation.</title>
        <authorList>
            <consortium name="The Broad Institute Genomics Platform"/>
            <consortium name="The Broad Institute Genome Sequencing Center for Infectious Disease"/>
            <person name="Wu L."/>
            <person name="Ma J."/>
        </authorList>
    </citation>
    <scope>NUCLEOTIDE SEQUENCE [LARGE SCALE GENOMIC DNA]</scope>
    <source>
        <strain evidence="5">CGMCC 4.7192</strain>
    </source>
</reference>
<keyword evidence="1" id="KW-0456">Lyase</keyword>
<accession>A0ABW5BQH7</accession>
<dbReference type="InterPro" id="IPR046348">
    <property type="entry name" value="SIS_dom_sf"/>
</dbReference>
<dbReference type="CDD" id="cd05007">
    <property type="entry name" value="SIS_Etherase"/>
    <property type="match status" value="1"/>
</dbReference>
<dbReference type="EMBL" id="JBHUII010000011">
    <property type="protein sequence ID" value="MFD2207141.1"/>
    <property type="molecule type" value="Genomic_DNA"/>
</dbReference>
<dbReference type="InterPro" id="IPR005488">
    <property type="entry name" value="Etherase_MurQ"/>
</dbReference>
<proteinExistence type="predicted"/>
<evidence type="ECO:0000259" key="3">
    <source>
        <dbReference type="PROSITE" id="PS51464"/>
    </source>
</evidence>
<dbReference type="PROSITE" id="PS51464">
    <property type="entry name" value="SIS"/>
    <property type="match status" value="1"/>
</dbReference>
<evidence type="ECO:0000313" key="5">
    <source>
        <dbReference type="Proteomes" id="UP001597294"/>
    </source>
</evidence>
<keyword evidence="2" id="KW-0119">Carbohydrate metabolism</keyword>
<dbReference type="Pfam" id="PF22645">
    <property type="entry name" value="GKRP_SIS_N"/>
    <property type="match status" value="1"/>
</dbReference>
<evidence type="ECO:0000256" key="2">
    <source>
        <dbReference type="ARBA" id="ARBA00023277"/>
    </source>
</evidence>
<protein>
    <submittedName>
        <fullName evidence="4">N-acetylmuramic acid 6-phosphate etherase</fullName>
    </submittedName>
</protein>